<dbReference type="GO" id="GO:0003824">
    <property type="term" value="F:catalytic activity"/>
    <property type="evidence" value="ECO:0007669"/>
    <property type="project" value="InterPro"/>
</dbReference>
<evidence type="ECO:0000259" key="1">
    <source>
        <dbReference type="Pfam" id="PF03372"/>
    </source>
</evidence>
<dbReference type="CTD" id="20206279"/>
<dbReference type="PANTHER" id="PTHR33776">
    <property type="entry name" value="ENDO/EXONUCLEASE/PHOSPHATASE DOMAIN-CONTAINING PROTEIN"/>
    <property type="match status" value="1"/>
</dbReference>
<dbReference type="InterPro" id="IPR036691">
    <property type="entry name" value="Endo/exonu/phosph_ase_sf"/>
</dbReference>
<dbReference type="AlphaFoldDB" id="T1FBT0"/>
<organism evidence="3 4">
    <name type="scientific">Helobdella robusta</name>
    <name type="common">Californian leech</name>
    <dbReference type="NCBI Taxonomy" id="6412"/>
    <lineage>
        <taxon>Eukaryota</taxon>
        <taxon>Metazoa</taxon>
        <taxon>Spiralia</taxon>
        <taxon>Lophotrochozoa</taxon>
        <taxon>Annelida</taxon>
        <taxon>Clitellata</taxon>
        <taxon>Hirudinea</taxon>
        <taxon>Rhynchobdellida</taxon>
        <taxon>Glossiphoniidae</taxon>
        <taxon>Helobdella</taxon>
    </lineage>
</organism>
<dbReference type="EnsemblMetazoa" id="HelroT177498">
    <property type="protein sequence ID" value="HelroP177498"/>
    <property type="gene ID" value="HelroG177498"/>
</dbReference>
<dbReference type="STRING" id="6412.T1FBT0"/>
<dbReference type="OrthoDB" id="6761209at2759"/>
<dbReference type="EMBL" id="AMQM01006080">
    <property type="status" value="NOT_ANNOTATED_CDS"/>
    <property type="molecule type" value="Genomic_DNA"/>
</dbReference>
<dbReference type="SUPFAM" id="SSF56219">
    <property type="entry name" value="DNase I-like"/>
    <property type="match status" value="1"/>
</dbReference>
<protein>
    <recommendedName>
        <fullName evidence="1">Endonuclease/exonuclease/phosphatase domain-containing protein</fullName>
    </recommendedName>
</protein>
<reference evidence="3" key="3">
    <citation type="submission" date="2015-06" db="UniProtKB">
        <authorList>
            <consortium name="EnsemblMetazoa"/>
        </authorList>
    </citation>
    <scope>IDENTIFICATION</scope>
</reference>
<keyword evidence="4" id="KW-1185">Reference proteome</keyword>
<sequence length="461" mass="53704">MCPKSAGAIVKKNCFEAKSHLGKGFRICIDINNSDSTFTDSALWDEDTIIREWVFKPNNNIDKKNKNEISIDDKHLSNNDSNYYTVEEFSKNILELQKHIGCDFISILHLNARSLFHKLLNPEILLKQFDFIFKIIVISESWLNDETADLIKLNNYNFVYKNRRNRRGGGVGMFIKDDVKYVVNESNIFDDDNADTLCVEFELHQASLHNMIKIIAIYRPPSYKYESFLEKIESILNSLNPLDKIFIVGDFNINLMDKTSKDFQSLLLSHYFLLLIDLPTRITNNSISLIGNIFFNLNQQCFNGIIISDFSDPYPIYTVVENTGFVTTDALTLKRNINKRNISLIKEALSSEKWDSITDESNIDTCCMNCYNQLNRILDIYAPLQPLKRKNKKPWVSDEIIKLSKKQNKLYKKTISTPTTENINKYKRFRNYFTSFKERKKKITLVKDLMMQKAVQRKSGR</sequence>
<evidence type="ECO:0000313" key="4">
    <source>
        <dbReference type="Proteomes" id="UP000015101"/>
    </source>
</evidence>
<name>T1FBT0_HELRO</name>
<dbReference type="Proteomes" id="UP000015101">
    <property type="component" value="Unassembled WGS sequence"/>
</dbReference>
<evidence type="ECO:0000313" key="3">
    <source>
        <dbReference type="EnsemblMetazoa" id="HelroP177498"/>
    </source>
</evidence>
<dbReference type="GeneID" id="20206279"/>
<proteinExistence type="predicted"/>
<feature type="domain" description="Endonuclease/exonuclease/phosphatase" evidence="1">
    <location>
        <begin position="130"/>
        <end position="279"/>
    </location>
</feature>
<reference evidence="4" key="1">
    <citation type="submission" date="2012-12" db="EMBL/GenBank/DDBJ databases">
        <authorList>
            <person name="Hellsten U."/>
            <person name="Grimwood J."/>
            <person name="Chapman J.A."/>
            <person name="Shapiro H."/>
            <person name="Aerts A."/>
            <person name="Otillar R.P."/>
            <person name="Terry A.Y."/>
            <person name="Boore J.L."/>
            <person name="Simakov O."/>
            <person name="Marletaz F."/>
            <person name="Cho S.-J."/>
            <person name="Edsinger-Gonzales E."/>
            <person name="Havlak P."/>
            <person name="Kuo D.-H."/>
            <person name="Larsson T."/>
            <person name="Lv J."/>
            <person name="Arendt D."/>
            <person name="Savage R."/>
            <person name="Osoegawa K."/>
            <person name="de Jong P."/>
            <person name="Lindberg D.R."/>
            <person name="Seaver E.C."/>
            <person name="Weisblat D.A."/>
            <person name="Putnam N.H."/>
            <person name="Grigoriev I.V."/>
            <person name="Rokhsar D.S."/>
        </authorList>
    </citation>
    <scope>NUCLEOTIDE SEQUENCE</scope>
</reference>
<dbReference type="InterPro" id="IPR005135">
    <property type="entry name" value="Endo/exonuclease/phosphatase"/>
</dbReference>
<dbReference type="HOGENOM" id="CLU_017177_1_0_1"/>
<dbReference type="Pfam" id="PF03372">
    <property type="entry name" value="Exo_endo_phos"/>
    <property type="match status" value="1"/>
</dbReference>
<gene>
    <name evidence="3" type="primary">20206279</name>
    <name evidence="2" type="ORF">HELRODRAFT_177498</name>
</gene>
<reference evidence="2 4" key="2">
    <citation type="journal article" date="2013" name="Nature">
        <title>Insights into bilaterian evolution from three spiralian genomes.</title>
        <authorList>
            <person name="Simakov O."/>
            <person name="Marletaz F."/>
            <person name="Cho S.J."/>
            <person name="Edsinger-Gonzales E."/>
            <person name="Havlak P."/>
            <person name="Hellsten U."/>
            <person name="Kuo D.H."/>
            <person name="Larsson T."/>
            <person name="Lv J."/>
            <person name="Arendt D."/>
            <person name="Savage R."/>
            <person name="Osoegawa K."/>
            <person name="de Jong P."/>
            <person name="Grimwood J."/>
            <person name="Chapman J.A."/>
            <person name="Shapiro H."/>
            <person name="Aerts A."/>
            <person name="Otillar R.P."/>
            <person name="Terry A.Y."/>
            <person name="Boore J.L."/>
            <person name="Grigoriev I.V."/>
            <person name="Lindberg D.R."/>
            <person name="Seaver E.C."/>
            <person name="Weisblat D.A."/>
            <person name="Putnam N.H."/>
            <person name="Rokhsar D.S."/>
        </authorList>
    </citation>
    <scope>NUCLEOTIDE SEQUENCE</scope>
</reference>
<accession>T1FBT0</accession>
<evidence type="ECO:0000313" key="2">
    <source>
        <dbReference type="EMBL" id="ESN97862.1"/>
    </source>
</evidence>
<dbReference type="KEGG" id="hro:HELRODRAFT_177498"/>
<dbReference type="RefSeq" id="XP_009023940.1">
    <property type="nucleotide sequence ID" value="XM_009025692.1"/>
</dbReference>
<dbReference type="OMA" id="CAISESW"/>
<dbReference type="Gene3D" id="3.60.10.10">
    <property type="entry name" value="Endonuclease/exonuclease/phosphatase"/>
    <property type="match status" value="1"/>
</dbReference>
<dbReference type="EMBL" id="KB097269">
    <property type="protein sequence ID" value="ESN97862.1"/>
    <property type="molecule type" value="Genomic_DNA"/>
</dbReference>
<dbReference type="InParanoid" id="T1FBT0"/>
<dbReference type="PANTHER" id="PTHR33776:SF4">
    <property type="entry name" value="ENDONUCLEASE_EXONUCLEASE_PHOSPHATASE DOMAIN-CONTAINING PROTEIN"/>
    <property type="match status" value="1"/>
</dbReference>